<organism evidence="2 3">
    <name type="scientific">Dawidia soli</name>
    <dbReference type="NCBI Taxonomy" id="2782352"/>
    <lineage>
        <taxon>Bacteria</taxon>
        <taxon>Pseudomonadati</taxon>
        <taxon>Bacteroidota</taxon>
        <taxon>Cytophagia</taxon>
        <taxon>Cytophagales</taxon>
        <taxon>Chryseotaleaceae</taxon>
        <taxon>Dawidia</taxon>
    </lineage>
</organism>
<reference evidence="2 3" key="1">
    <citation type="submission" date="2021-05" db="EMBL/GenBank/DDBJ databases">
        <title>A Polyphasic approach of four new species of the genus Ohtaekwangia: Ohtaekwangia histidinii sp. nov., Ohtaekwangia cretensis sp. nov., Ohtaekwangia indiensis sp. nov., Ohtaekwangia reichenbachii sp. nov. from diverse environment.</title>
        <authorList>
            <person name="Octaviana S."/>
        </authorList>
    </citation>
    <scope>NUCLEOTIDE SEQUENCE [LARGE SCALE GENOMIC DNA]</scope>
    <source>
        <strain evidence="2 3">PWU37</strain>
    </source>
</reference>
<dbReference type="AlphaFoldDB" id="A0AAP2GK64"/>
<dbReference type="Proteomes" id="UP001319180">
    <property type="component" value="Unassembled WGS sequence"/>
</dbReference>
<proteinExistence type="predicted"/>
<feature type="signal peptide" evidence="1">
    <location>
        <begin position="1"/>
        <end position="19"/>
    </location>
</feature>
<keyword evidence="1" id="KW-0732">Signal</keyword>
<evidence type="ECO:0000313" key="2">
    <source>
        <dbReference type="EMBL" id="MBT1688703.1"/>
    </source>
</evidence>
<keyword evidence="3" id="KW-1185">Reference proteome</keyword>
<dbReference type="RefSeq" id="WP_254091932.1">
    <property type="nucleotide sequence ID" value="NZ_JAHESC010000029.1"/>
</dbReference>
<accession>A0AAP2GK64</accession>
<dbReference type="EMBL" id="JAHESC010000029">
    <property type="protein sequence ID" value="MBT1688703.1"/>
    <property type="molecule type" value="Genomic_DNA"/>
</dbReference>
<gene>
    <name evidence="2" type="ORF">KK078_19190</name>
</gene>
<evidence type="ECO:0008006" key="4">
    <source>
        <dbReference type="Google" id="ProtNLM"/>
    </source>
</evidence>
<protein>
    <recommendedName>
        <fullName evidence="4">HEAT repeat domain-containing protein</fullName>
    </recommendedName>
</protein>
<feature type="chain" id="PRO_5042906488" description="HEAT repeat domain-containing protein" evidence="1">
    <location>
        <begin position="20"/>
        <end position="306"/>
    </location>
</feature>
<comment type="caution">
    <text evidence="2">The sequence shown here is derived from an EMBL/GenBank/DDBJ whole genome shotgun (WGS) entry which is preliminary data.</text>
</comment>
<sequence length="306" mass="34382">MTRVFFVLTLMLTCWSVDAQSLRKAMDGYFDMVRSGKSTRIPSDILQAKKTEEVLALLPAYAADTMPVVRAQAYGVAKAVGLEAASTSLRQKAVRLLVAGCRDAHKGNVGMAIRALTEFDRSSYSDDAKDSLVSLFHRKPAHIDKYMLLLGYLELTTVRNDLREIAQQKDYARKDRWAALLALARMGDSFATNDILRRVQKLPVTDDVVYEIFPDLIYTRQQAVLNVLLDALKSDARNCASADAEQDTRIPCGYRIMEQLAPAIQDYPLKLDASGDIQTTDYGVALQTARDWFAKHPDYKILKDRY</sequence>
<name>A0AAP2GK64_9BACT</name>
<evidence type="ECO:0000313" key="3">
    <source>
        <dbReference type="Proteomes" id="UP001319180"/>
    </source>
</evidence>
<evidence type="ECO:0000256" key="1">
    <source>
        <dbReference type="SAM" id="SignalP"/>
    </source>
</evidence>